<keyword evidence="3" id="KW-1185">Reference proteome</keyword>
<name>A0A927RHS1_9ACTN</name>
<proteinExistence type="predicted"/>
<evidence type="ECO:0000313" key="3">
    <source>
        <dbReference type="Proteomes" id="UP000638648"/>
    </source>
</evidence>
<protein>
    <submittedName>
        <fullName evidence="2">CubicO group peptidase (Beta-lactamase class C family)</fullName>
    </submittedName>
</protein>
<gene>
    <name evidence="2" type="ORF">HEB94_002309</name>
</gene>
<accession>A0A927RHS1</accession>
<dbReference type="RefSeq" id="WP_192749801.1">
    <property type="nucleotide sequence ID" value="NZ_BAABJL010000006.1"/>
</dbReference>
<dbReference type="Pfam" id="PF00144">
    <property type="entry name" value="Beta-lactamase"/>
    <property type="match status" value="1"/>
</dbReference>
<dbReference type="InterPro" id="IPR001466">
    <property type="entry name" value="Beta-lactam-related"/>
</dbReference>
<dbReference type="SUPFAM" id="SSF56601">
    <property type="entry name" value="beta-lactamase/transpeptidase-like"/>
    <property type="match status" value="1"/>
</dbReference>
<evidence type="ECO:0000259" key="1">
    <source>
        <dbReference type="Pfam" id="PF00144"/>
    </source>
</evidence>
<dbReference type="AlphaFoldDB" id="A0A927RHS1"/>
<dbReference type="PANTHER" id="PTHR43283">
    <property type="entry name" value="BETA-LACTAMASE-RELATED"/>
    <property type="match status" value="1"/>
</dbReference>
<evidence type="ECO:0000313" key="2">
    <source>
        <dbReference type="EMBL" id="MBE1605461.1"/>
    </source>
</evidence>
<dbReference type="PANTHER" id="PTHR43283:SF3">
    <property type="entry name" value="BETA-LACTAMASE FAMILY PROTEIN (AFU_ORTHOLOGUE AFUA_5G07500)"/>
    <property type="match status" value="1"/>
</dbReference>
<dbReference type="InterPro" id="IPR012338">
    <property type="entry name" value="Beta-lactam/transpept-like"/>
</dbReference>
<comment type="caution">
    <text evidence="2">The sequence shown here is derived from an EMBL/GenBank/DDBJ whole genome shotgun (WGS) entry which is preliminary data.</text>
</comment>
<dbReference type="Proteomes" id="UP000638648">
    <property type="component" value="Unassembled WGS sequence"/>
</dbReference>
<sequence>MSQLSEFVEAAATKFGVPGVAVGVWVNGREIYACHGVTSVDNPLPVDQDTLFVQGSVTKTYTATALMRLVAEGRVVLDAPVRRYVPDLVLADEQAAEQITVLNLLNHTSGLDWGITVDTGEGDDALAGYVAKLAELELIAAPGARSSYSQAGYNLAGRVVENVTGLTFEQALASLVFEPLGLSHSFFARDDVMTRRFSVGHNLGADGTLSVARLWRRWRGENPGGGLVSSVADQLRWARFQLGDGCAPNGDRVLPADVLRRMQEPTVSLRASSLGDAIGVGWFLRDVDGVRTVGHAGSANGQFAELLTVPGRDFAVVTLSNAGPNGVLFNQEVVRWALQTYLGVTDQDPEPLPYEEARSREIVGGYANDVMTLSIDADGAGLSLEVLIRPEIRAAADKELPPDYAPAAIGLLPGDADEYVVTSGGMRGQRGYFTRDDAGAVVGVDLAGRLFGRVPAVSR</sequence>
<dbReference type="Gene3D" id="3.40.710.10">
    <property type="entry name" value="DD-peptidase/beta-lactamase superfamily"/>
    <property type="match status" value="1"/>
</dbReference>
<dbReference type="InterPro" id="IPR050789">
    <property type="entry name" value="Diverse_Enzym_Activities"/>
</dbReference>
<reference evidence="2" key="1">
    <citation type="submission" date="2020-10" db="EMBL/GenBank/DDBJ databases">
        <title>Sequencing the genomes of 1000 actinobacteria strains.</title>
        <authorList>
            <person name="Klenk H.-P."/>
        </authorList>
    </citation>
    <scope>NUCLEOTIDE SEQUENCE</scope>
    <source>
        <strain evidence="2">DSM 45354</strain>
    </source>
</reference>
<feature type="domain" description="Beta-lactamase-related" evidence="1">
    <location>
        <begin position="7"/>
        <end position="326"/>
    </location>
</feature>
<organism evidence="2 3">
    <name type="scientific">Actinopolymorpha pittospori</name>
    <dbReference type="NCBI Taxonomy" id="648752"/>
    <lineage>
        <taxon>Bacteria</taxon>
        <taxon>Bacillati</taxon>
        <taxon>Actinomycetota</taxon>
        <taxon>Actinomycetes</taxon>
        <taxon>Propionibacteriales</taxon>
        <taxon>Actinopolymorphaceae</taxon>
        <taxon>Actinopolymorpha</taxon>
    </lineage>
</organism>
<dbReference type="EMBL" id="JADBEM010000001">
    <property type="protein sequence ID" value="MBE1605461.1"/>
    <property type="molecule type" value="Genomic_DNA"/>
</dbReference>